<dbReference type="EMBL" id="BONY01000110">
    <property type="protein sequence ID" value="GIH10883.1"/>
    <property type="molecule type" value="Genomic_DNA"/>
</dbReference>
<name>A0A8J3QK61_9ACTN</name>
<reference evidence="3" key="1">
    <citation type="submission" date="2021-01" db="EMBL/GenBank/DDBJ databases">
        <title>Whole genome shotgun sequence of Rhizocola hellebori NBRC 109834.</title>
        <authorList>
            <person name="Komaki H."/>
            <person name="Tamura T."/>
        </authorList>
    </citation>
    <scope>NUCLEOTIDE SEQUENCE</scope>
    <source>
        <strain evidence="3">NBRC 109834</strain>
    </source>
</reference>
<organism evidence="3 4">
    <name type="scientific">Rhizocola hellebori</name>
    <dbReference type="NCBI Taxonomy" id="1392758"/>
    <lineage>
        <taxon>Bacteria</taxon>
        <taxon>Bacillati</taxon>
        <taxon>Actinomycetota</taxon>
        <taxon>Actinomycetes</taxon>
        <taxon>Micromonosporales</taxon>
        <taxon>Micromonosporaceae</taxon>
        <taxon>Rhizocola</taxon>
    </lineage>
</organism>
<feature type="domain" description="CHAT" evidence="1">
    <location>
        <begin position="100"/>
        <end position="263"/>
    </location>
</feature>
<evidence type="ECO:0000313" key="3">
    <source>
        <dbReference type="EMBL" id="GIH10883.1"/>
    </source>
</evidence>
<comment type="caution">
    <text evidence="3">The sequence shown here is derived from an EMBL/GenBank/DDBJ whole genome shotgun (WGS) entry which is preliminary data.</text>
</comment>
<sequence>MTSENAVDIVELGRLGLFEVLGESYPSRDMAIDLLNRAKVPPARMPVFGEPSIALYWRTVFTRVNHGMDVPGGPLSIVRAALEDYPGNETFLKALNGKQPRVRRVLCLMSSPREAARVRLEAEYRELRAIAQASRGSLEIEQSMATRVDDIIPELLRQPVDVVHFAGHGTARGQLVFEDRAGRSAPVEIGVLSNVLSSVGQLECVVLNSCYSGGYAQELLKSASYVIGAAKPLEDACAELFVASFYRALAARKTVPEAFTVAKAGLGFRKSCAAADMRIEGR</sequence>
<dbReference type="Pfam" id="PF19955">
    <property type="entry name" value="EAD1"/>
    <property type="match status" value="1"/>
</dbReference>
<accession>A0A8J3QK61</accession>
<gene>
    <name evidence="3" type="ORF">Rhe02_89500</name>
</gene>
<dbReference type="Proteomes" id="UP000612899">
    <property type="component" value="Unassembled WGS sequence"/>
</dbReference>
<dbReference type="Pfam" id="PF12770">
    <property type="entry name" value="CHAT"/>
    <property type="match status" value="1"/>
</dbReference>
<evidence type="ECO:0008006" key="5">
    <source>
        <dbReference type="Google" id="ProtNLM"/>
    </source>
</evidence>
<proteinExistence type="predicted"/>
<keyword evidence="4" id="KW-1185">Reference proteome</keyword>
<evidence type="ECO:0000313" key="4">
    <source>
        <dbReference type="Proteomes" id="UP000612899"/>
    </source>
</evidence>
<protein>
    <recommendedName>
        <fullName evidence="5">CHAT domain-containing protein</fullName>
    </recommendedName>
</protein>
<dbReference type="AlphaFoldDB" id="A0A8J3QK61"/>
<dbReference type="RefSeq" id="WP_203914604.1">
    <property type="nucleotide sequence ID" value="NZ_BONY01000110.1"/>
</dbReference>
<feature type="domain" description="Effector-associated" evidence="2">
    <location>
        <begin position="16"/>
        <end position="91"/>
    </location>
</feature>
<evidence type="ECO:0000259" key="2">
    <source>
        <dbReference type="Pfam" id="PF19955"/>
    </source>
</evidence>
<dbReference type="InterPro" id="IPR045430">
    <property type="entry name" value="EAD1"/>
</dbReference>
<evidence type="ECO:0000259" key="1">
    <source>
        <dbReference type="Pfam" id="PF12770"/>
    </source>
</evidence>
<dbReference type="InterPro" id="IPR024983">
    <property type="entry name" value="CHAT_dom"/>
</dbReference>